<protein>
    <submittedName>
        <fullName evidence="1">Uncharacterized protein</fullName>
    </submittedName>
</protein>
<dbReference type="EMBL" id="AF020713">
    <property type="protein sequence ID" value="AAC13144.1"/>
    <property type="molecule type" value="Genomic_DNA"/>
</dbReference>
<dbReference type="KEGG" id="vg:1261469"/>
<keyword evidence="2" id="KW-1185">Reference proteome</keyword>
<name>O64183_BPSPB</name>
<organismHost>
    <name type="scientific">Bacillus pumilus</name>
    <name type="common">Bacillus mesentericus</name>
    <dbReference type="NCBI Taxonomy" id="1408"/>
</organismHost>
<reference evidence="1 2" key="1">
    <citation type="journal article" date="1998" name="Proc. Natl. Acad. Sci. U.S.A.">
        <title>Introns and intein coding sequence in the ribonucleotide reductase genes of Bacillus subtilis temperate bacteriophage SPbeta.</title>
        <authorList>
            <person name="Lazarevic V."/>
            <person name="Soldo B."/>
            <person name="Dusterhoft A."/>
            <person name="Hilbert H."/>
            <person name="Mauel C."/>
            <person name="Karamata D."/>
        </authorList>
    </citation>
    <scope>NUCLEOTIDE SEQUENCE</scope>
</reference>
<accession>O64183</accession>
<evidence type="ECO:0000313" key="1">
    <source>
        <dbReference type="EMBL" id="AAC13144.1"/>
    </source>
</evidence>
<dbReference type="RefSeq" id="NP_046723.1">
    <property type="nucleotide sequence ID" value="NC_001884.1"/>
</dbReference>
<evidence type="ECO:0000313" key="2">
    <source>
        <dbReference type="Proteomes" id="UP000009091"/>
    </source>
</evidence>
<dbReference type="PIR" id="T12935">
    <property type="entry name" value="T12935"/>
</dbReference>
<gene>
    <name evidence="1" type="primary">yosZ</name>
</gene>
<organismHost>
    <name type="scientific">Bacillus subtilis</name>
    <dbReference type="NCBI Taxonomy" id="1423"/>
</organismHost>
<dbReference type="GeneID" id="1261469"/>
<sequence length="21" mass="2233">MCTCEEGSGKCSYCDGALDIF</sequence>
<organism evidence="1 2">
    <name type="scientific">Bacillus phage SPbeta</name>
    <name type="common">Bacillus phage SPBc2</name>
    <name type="synonym">Bacteriophage SP-beta</name>
    <dbReference type="NCBI Taxonomy" id="2932878"/>
    <lineage>
        <taxon>Viruses</taxon>
        <taxon>Duplodnaviria</taxon>
        <taxon>Heunggongvirae</taxon>
        <taxon>Uroviricota</taxon>
        <taxon>Caudoviricetes</taxon>
        <taxon>Spbetavirus</taxon>
        <taxon>Spbetavirus SPbeta</taxon>
    </lineage>
</organism>
<proteinExistence type="predicted"/>
<dbReference type="Proteomes" id="UP000009091">
    <property type="component" value="Segment"/>
</dbReference>